<dbReference type="Proteomes" id="UP000314294">
    <property type="component" value="Unassembled WGS sequence"/>
</dbReference>
<gene>
    <name evidence="1" type="ORF">EYF80_046589</name>
</gene>
<reference evidence="1 2" key="1">
    <citation type="submission" date="2019-03" db="EMBL/GenBank/DDBJ databases">
        <title>First draft genome of Liparis tanakae, snailfish: a comprehensive survey of snailfish specific genes.</title>
        <authorList>
            <person name="Kim W."/>
            <person name="Song I."/>
            <person name="Jeong J.-H."/>
            <person name="Kim D."/>
            <person name="Kim S."/>
            <person name="Ryu S."/>
            <person name="Song J.Y."/>
            <person name="Lee S.K."/>
        </authorList>
    </citation>
    <scope>NUCLEOTIDE SEQUENCE [LARGE SCALE GENOMIC DNA]</scope>
    <source>
        <tissue evidence="1">Muscle</tissue>
    </source>
</reference>
<comment type="caution">
    <text evidence="1">The sequence shown here is derived from an EMBL/GenBank/DDBJ whole genome shotgun (WGS) entry which is preliminary data.</text>
</comment>
<evidence type="ECO:0000313" key="2">
    <source>
        <dbReference type="Proteomes" id="UP000314294"/>
    </source>
</evidence>
<name>A0A4Z2FQF1_9TELE</name>
<evidence type="ECO:0000313" key="1">
    <source>
        <dbReference type="EMBL" id="TNN43221.1"/>
    </source>
</evidence>
<dbReference type="AlphaFoldDB" id="A0A4Z2FQF1"/>
<sequence length="123" mass="14171">MYNRAVPRGKKCAVCLLRCIDVKARRRTNLNHAADRYVSDSRITHVSLGKQMFNLNGTRLSRVCVSPLECFEVQVTRAQLERSEAFEVSNLQPSLNVTLGREEGWRKNKLRDLQWKRLVLAAD</sequence>
<accession>A0A4Z2FQF1</accession>
<protein>
    <submittedName>
        <fullName evidence="1">Uncharacterized protein</fullName>
    </submittedName>
</protein>
<proteinExistence type="predicted"/>
<dbReference type="EMBL" id="SRLO01000981">
    <property type="protein sequence ID" value="TNN43221.1"/>
    <property type="molecule type" value="Genomic_DNA"/>
</dbReference>
<organism evidence="1 2">
    <name type="scientific">Liparis tanakae</name>
    <name type="common">Tanaka's snailfish</name>
    <dbReference type="NCBI Taxonomy" id="230148"/>
    <lineage>
        <taxon>Eukaryota</taxon>
        <taxon>Metazoa</taxon>
        <taxon>Chordata</taxon>
        <taxon>Craniata</taxon>
        <taxon>Vertebrata</taxon>
        <taxon>Euteleostomi</taxon>
        <taxon>Actinopterygii</taxon>
        <taxon>Neopterygii</taxon>
        <taxon>Teleostei</taxon>
        <taxon>Neoteleostei</taxon>
        <taxon>Acanthomorphata</taxon>
        <taxon>Eupercaria</taxon>
        <taxon>Perciformes</taxon>
        <taxon>Cottioidei</taxon>
        <taxon>Cottales</taxon>
        <taxon>Liparidae</taxon>
        <taxon>Liparis</taxon>
    </lineage>
</organism>
<keyword evidence="2" id="KW-1185">Reference proteome</keyword>